<evidence type="ECO:0000256" key="4">
    <source>
        <dbReference type="ARBA" id="ARBA00022801"/>
    </source>
</evidence>
<dbReference type="SMART" id="SM00382">
    <property type="entry name" value="AAA"/>
    <property type="match status" value="1"/>
</dbReference>
<gene>
    <name evidence="9" type="ORF">SELMODRAFT_166773</name>
</gene>
<keyword evidence="6" id="KW-0175">Coiled coil</keyword>
<keyword evidence="10" id="KW-1185">Reference proteome</keyword>
<dbReference type="CDD" id="cd19501">
    <property type="entry name" value="RecA-like_FtsH"/>
    <property type="match status" value="1"/>
</dbReference>
<reference evidence="9 10" key="1">
    <citation type="journal article" date="2011" name="Science">
        <title>The Selaginella genome identifies genetic changes associated with the evolution of vascular plants.</title>
        <authorList>
            <person name="Banks J.A."/>
            <person name="Nishiyama T."/>
            <person name="Hasebe M."/>
            <person name="Bowman J.L."/>
            <person name="Gribskov M."/>
            <person name="dePamphilis C."/>
            <person name="Albert V.A."/>
            <person name="Aono N."/>
            <person name="Aoyama T."/>
            <person name="Ambrose B.A."/>
            <person name="Ashton N.W."/>
            <person name="Axtell M.J."/>
            <person name="Barker E."/>
            <person name="Barker M.S."/>
            <person name="Bennetzen J.L."/>
            <person name="Bonawitz N.D."/>
            <person name="Chapple C."/>
            <person name="Cheng C."/>
            <person name="Correa L.G."/>
            <person name="Dacre M."/>
            <person name="DeBarry J."/>
            <person name="Dreyer I."/>
            <person name="Elias M."/>
            <person name="Engstrom E.M."/>
            <person name="Estelle M."/>
            <person name="Feng L."/>
            <person name="Finet C."/>
            <person name="Floyd S.K."/>
            <person name="Frommer W.B."/>
            <person name="Fujita T."/>
            <person name="Gramzow L."/>
            <person name="Gutensohn M."/>
            <person name="Harholt J."/>
            <person name="Hattori M."/>
            <person name="Heyl A."/>
            <person name="Hirai T."/>
            <person name="Hiwatashi Y."/>
            <person name="Ishikawa M."/>
            <person name="Iwata M."/>
            <person name="Karol K.G."/>
            <person name="Koehler B."/>
            <person name="Kolukisaoglu U."/>
            <person name="Kubo M."/>
            <person name="Kurata T."/>
            <person name="Lalonde S."/>
            <person name="Li K."/>
            <person name="Li Y."/>
            <person name="Litt A."/>
            <person name="Lyons E."/>
            <person name="Manning G."/>
            <person name="Maruyama T."/>
            <person name="Michael T.P."/>
            <person name="Mikami K."/>
            <person name="Miyazaki S."/>
            <person name="Morinaga S."/>
            <person name="Murata T."/>
            <person name="Mueller-Roeber B."/>
            <person name="Nelson D.R."/>
            <person name="Obara M."/>
            <person name="Oguri Y."/>
            <person name="Olmstead R.G."/>
            <person name="Onodera N."/>
            <person name="Petersen B.L."/>
            <person name="Pils B."/>
            <person name="Prigge M."/>
            <person name="Rensing S.A."/>
            <person name="Riano-Pachon D.M."/>
            <person name="Roberts A.W."/>
            <person name="Sato Y."/>
            <person name="Scheller H.V."/>
            <person name="Schulz B."/>
            <person name="Schulz C."/>
            <person name="Shakirov E.V."/>
            <person name="Shibagaki N."/>
            <person name="Shinohara N."/>
            <person name="Shippen D.E."/>
            <person name="Soerensen I."/>
            <person name="Sotooka R."/>
            <person name="Sugimoto N."/>
            <person name="Sugita M."/>
            <person name="Sumikawa N."/>
            <person name="Tanurdzic M."/>
            <person name="Theissen G."/>
            <person name="Ulvskov P."/>
            <person name="Wakazuki S."/>
            <person name="Weng J.K."/>
            <person name="Willats W.W."/>
            <person name="Wipf D."/>
            <person name="Wolf P.G."/>
            <person name="Yang L."/>
            <person name="Zimmer A.D."/>
            <person name="Zhu Q."/>
            <person name="Mitros T."/>
            <person name="Hellsten U."/>
            <person name="Loque D."/>
            <person name="Otillar R."/>
            <person name="Salamov A."/>
            <person name="Schmutz J."/>
            <person name="Shapiro H."/>
            <person name="Lindquist E."/>
            <person name="Lucas S."/>
            <person name="Rokhsar D."/>
            <person name="Grigoriev I.V."/>
        </authorList>
    </citation>
    <scope>NUCLEOTIDE SEQUENCE [LARGE SCALE GENOMIC DNA]</scope>
</reference>
<keyword evidence="5" id="KW-0809">Transit peptide</keyword>
<dbReference type="OMA" id="CINAYTP"/>
<dbReference type="GO" id="GO:0045037">
    <property type="term" value="P:protein import into chloroplast stroma"/>
    <property type="evidence" value="ECO:0000318"/>
    <property type="project" value="GO_Central"/>
</dbReference>
<dbReference type="FunFam" id="3.40.50.300:FF:000982">
    <property type="entry name" value="Inactive ATP-dependent zinc metalloprotease FTSHI 2 like"/>
    <property type="match status" value="1"/>
</dbReference>
<dbReference type="Pfam" id="PF01434">
    <property type="entry name" value="Peptidase_M41"/>
    <property type="match status" value="1"/>
</dbReference>
<dbReference type="InterPro" id="IPR041569">
    <property type="entry name" value="AAA_lid_3"/>
</dbReference>
<organism evidence="10">
    <name type="scientific">Selaginella moellendorffii</name>
    <name type="common">Spikemoss</name>
    <dbReference type="NCBI Taxonomy" id="88036"/>
    <lineage>
        <taxon>Eukaryota</taxon>
        <taxon>Viridiplantae</taxon>
        <taxon>Streptophyta</taxon>
        <taxon>Embryophyta</taxon>
        <taxon>Tracheophyta</taxon>
        <taxon>Lycopodiopsida</taxon>
        <taxon>Selaginellales</taxon>
        <taxon>Selaginellaceae</taxon>
        <taxon>Selaginella</taxon>
    </lineage>
</organism>
<keyword evidence="7" id="KW-1133">Transmembrane helix</keyword>
<dbReference type="Proteomes" id="UP000001514">
    <property type="component" value="Unassembled WGS sequence"/>
</dbReference>
<keyword evidence="3" id="KW-0645">Protease</keyword>
<dbReference type="Gramene" id="EFJ34852">
    <property type="protein sequence ID" value="EFJ34852"/>
    <property type="gene ID" value="SELMODRAFT_166773"/>
</dbReference>
<dbReference type="GO" id="GO:0016887">
    <property type="term" value="F:ATP hydrolysis activity"/>
    <property type="evidence" value="ECO:0007669"/>
    <property type="project" value="InterPro"/>
</dbReference>
<dbReference type="SUPFAM" id="SSF140990">
    <property type="entry name" value="FtsH protease domain-like"/>
    <property type="match status" value="1"/>
</dbReference>
<dbReference type="GO" id="GO:0004176">
    <property type="term" value="F:ATP-dependent peptidase activity"/>
    <property type="evidence" value="ECO:0000318"/>
    <property type="project" value="GO_Central"/>
</dbReference>
<evidence type="ECO:0000259" key="8">
    <source>
        <dbReference type="SMART" id="SM00382"/>
    </source>
</evidence>
<dbReference type="InterPro" id="IPR003960">
    <property type="entry name" value="ATPase_AAA_CS"/>
</dbReference>
<dbReference type="STRING" id="88036.D8QZT4"/>
<keyword evidence="7" id="KW-0472">Membrane</keyword>
<dbReference type="GO" id="GO:0009507">
    <property type="term" value="C:chloroplast"/>
    <property type="evidence" value="ECO:0000318"/>
    <property type="project" value="GO_Central"/>
</dbReference>
<dbReference type="Gene3D" id="1.20.58.760">
    <property type="entry name" value="Peptidase M41"/>
    <property type="match status" value="1"/>
</dbReference>
<protein>
    <recommendedName>
        <fullName evidence="8">AAA+ ATPase domain-containing protein</fullName>
    </recommendedName>
</protein>
<dbReference type="Gene3D" id="1.10.8.60">
    <property type="match status" value="1"/>
</dbReference>
<evidence type="ECO:0000256" key="7">
    <source>
        <dbReference type="SAM" id="Phobius"/>
    </source>
</evidence>
<accession>D8QZT4</accession>
<keyword evidence="4" id="KW-0378">Hydrolase</keyword>
<dbReference type="AlphaFoldDB" id="D8QZT4"/>
<feature type="coiled-coil region" evidence="6">
    <location>
        <begin position="158"/>
        <end position="197"/>
    </location>
</feature>
<dbReference type="InterPro" id="IPR003593">
    <property type="entry name" value="AAA+_ATPase"/>
</dbReference>
<dbReference type="Gene3D" id="3.40.50.300">
    <property type="entry name" value="P-loop containing nucleotide triphosphate hydrolases"/>
    <property type="match status" value="1"/>
</dbReference>
<dbReference type="eggNOG" id="KOG0731">
    <property type="taxonomic scope" value="Eukaryota"/>
</dbReference>
<dbReference type="InterPro" id="IPR000642">
    <property type="entry name" value="Peptidase_M41"/>
</dbReference>
<comment type="similarity">
    <text evidence="1">In the C-terminal section; belongs to the peptidase M41 family.</text>
</comment>
<evidence type="ECO:0000256" key="6">
    <source>
        <dbReference type="SAM" id="Coils"/>
    </source>
</evidence>
<name>D8QZT4_SELML</name>
<dbReference type="OrthoDB" id="1413014at2759"/>
<feature type="domain" description="AAA+ ATPase" evidence="8">
    <location>
        <begin position="369"/>
        <end position="508"/>
    </location>
</feature>
<evidence type="ECO:0000313" key="10">
    <source>
        <dbReference type="Proteomes" id="UP000001514"/>
    </source>
</evidence>
<dbReference type="EMBL" id="GL377569">
    <property type="protein sequence ID" value="EFJ34852.1"/>
    <property type="molecule type" value="Genomic_DNA"/>
</dbReference>
<dbReference type="InterPro" id="IPR037219">
    <property type="entry name" value="Peptidase_M41-like"/>
</dbReference>
<keyword evidence="7" id="KW-0812">Transmembrane</keyword>
<dbReference type="InParanoid" id="D8QZT4"/>
<proteinExistence type="inferred from homology"/>
<dbReference type="PANTHER" id="PTHR23076:SF56">
    <property type="entry name" value="INACTIVE ATP-DEPENDENT ZINC METALLOPROTEASE FTSHI 2, CHLOROPLASTIC-RELATED"/>
    <property type="match status" value="1"/>
</dbReference>
<dbReference type="GO" id="GO:0004222">
    <property type="term" value="F:metalloendopeptidase activity"/>
    <property type="evidence" value="ECO:0007669"/>
    <property type="project" value="InterPro"/>
</dbReference>
<dbReference type="SUPFAM" id="SSF52540">
    <property type="entry name" value="P-loop containing nucleoside triphosphate hydrolases"/>
    <property type="match status" value="1"/>
</dbReference>
<feature type="transmembrane region" description="Helical" evidence="7">
    <location>
        <begin position="233"/>
        <end position="251"/>
    </location>
</feature>
<dbReference type="Pfam" id="PF00004">
    <property type="entry name" value="AAA"/>
    <property type="match status" value="1"/>
</dbReference>
<evidence type="ECO:0000313" key="9">
    <source>
        <dbReference type="EMBL" id="EFJ34852.1"/>
    </source>
</evidence>
<evidence type="ECO:0000256" key="2">
    <source>
        <dbReference type="ARBA" id="ARBA00010550"/>
    </source>
</evidence>
<dbReference type="Pfam" id="PF17862">
    <property type="entry name" value="AAA_lid_3"/>
    <property type="match status" value="1"/>
</dbReference>
<dbReference type="HOGENOM" id="CLU_000688_5_0_1"/>
<evidence type="ECO:0000256" key="5">
    <source>
        <dbReference type="ARBA" id="ARBA00022946"/>
    </source>
</evidence>
<dbReference type="GO" id="GO:0005524">
    <property type="term" value="F:ATP binding"/>
    <property type="evidence" value="ECO:0007669"/>
    <property type="project" value="InterPro"/>
</dbReference>
<dbReference type="FunCoup" id="D8QZT4">
    <property type="interactions" value="1886"/>
</dbReference>
<comment type="similarity">
    <text evidence="2">In the N-terminal section; belongs to the AAA ATPase family.</text>
</comment>
<dbReference type="PROSITE" id="PS00674">
    <property type="entry name" value="AAA"/>
    <property type="match status" value="1"/>
</dbReference>
<dbReference type="GO" id="GO:0006508">
    <property type="term" value="P:proteolysis"/>
    <property type="evidence" value="ECO:0000318"/>
    <property type="project" value="GO_Central"/>
</dbReference>
<dbReference type="KEGG" id="smo:SELMODRAFT_166773"/>
<dbReference type="InterPro" id="IPR027417">
    <property type="entry name" value="P-loop_NTPase"/>
</dbReference>
<sequence>MPGAKKKKAQRFMTPEERKAWTSGLPQVEEHIAYDDIIRSARLGNVKHIIRHPGTKLREVPAEVFVVMDDDRVVRTVVPDAGSAGEFFKSWDELKLDKVVTEAYTPPPPPLEIPPWAMRGPSLVFLKKVEDFIKKPRERQAQRPQQDAYTIFQSAAAARLEELERQKLRRKREQMFRKQEEARKEAAKEQKFFLDQQMKMKEDSKASRALQRERRDEWNYFWATAANNESVRFTLGIFFFWLFYVTVVVGIKKRKQDYEDRIKIRKAEEAERREMKQVEMAMEKASRSGGTEMETDEENADAFKMGMRFMRSGAKMRQGRALRSGKYMDPEADVKFSDVAGLGNIRVELEEIVDFFTHAEKFRRRGSRIPTGILLCGEPGVGKTLLAKAVAGEAGVNFFAISASQFVEIYVGVGASRVRSLYSEANQNAPAVVFIDELDAVGRTRGLTAGSGGQERDSTLNQLLTCLDGFEGKGQVITIAATNRPDILDPALVRPGRFDRKIYIPKPSLQGRIEILQVHAKSKPMGEGIDYRAVGQITAGMAGAQLAHIVDVAALAALRDGRTEVTTDDLLEAAQNEEGGQPDLHIRSDRVRRILALQEASMAAMAANCPDMEDIQLMSIVPRMGEEKGFVRFKADPLKFGYLESISRQGFLDHITVQLAPRAADELWNGADQISTVASDNVDIARKAARSFVRAGHSDRKELYGLNSGCWYRQRSIWDVDVEAQKILESCYARALEYLERNRSFVNVLVDRLLEKGSIWRPEFLQLVEQYAVLDKRRSSPLEVRNMNRHAFEQAMMPMSKTTI</sequence>
<dbReference type="PANTHER" id="PTHR23076">
    <property type="entry name" value="METALLOPROTEASE M41 FTSH"/>
    <property type="match status" value="1"/>
</dbReference>
<evidence type="ECO:0000256" key="3">
    <source>
        <dbReference type="ARBA" id="ARBA00022670"/>
    </source>
</evidence>
<evidence type="ECO:0000256" key="1">
    <source>
        <dbReference type="ARBA" id="ARBA00010044"/>
    </source>
</evidence>
<dbReference type="InterPro" id="IPR003959">
    <property type="entry name" value="ATPase_AAA_core"/>
</dbReference>